<keyword evidence="2" id="KW-0732">Signal</keyword>
<name>A0AB34JVQ1_PRYPA</name>
<dbReference type="SUPFAM" id="SSF53756">
    <property type="entry name" value="UDP-Glycosyltransferase/glycogen phosphorylase"/>
    <property type="match status" value="1"/>
</dbReference>
<sequence>MMKRWLLLHLLSNPGETLNLVENLDRLPPNMVPMRLLSSSEGPVLTFCLNALLFSQPVELAPFFDNLLAASGCHEEARTLAIKLDDLLRLLSFETPENRWPLAVDGFLVHAMRVGSTAAANLIGAHDDVAMLKEPAVLADVLDVHGVRGSSHAIPEAHPLHGRRFSEVPAACRAVMQLFRRAAEWQAQLSGSLVAGAGWHPEPSRLKLLVKLPTAGTAAPLSLSLLRAAFPRAPFAYMIRDPSATLASLLAPASRVELIAAPCLRWRGRHPTRQLPGLLRRAAAVDPLSLPAEAYCASHLASLLRAMRAQIEADAAAGLPHLLLDHSRLRSDGVADDFLLLFGLPPPAEPTARRMARAAAVDAKRPSRGEGRSASPTPPSPPSATATSPPNFGAGVEYERLKARGAPDMAARVAAAEAAARRAAGNASVAEGTYIHSAGVGEWTVRRGCGRGSAGAEGAAEEGVRRFARGDLLGAEACWLEALGRTDGESAQRDAILTNLASVEDVLSRETPRRVYVSSTPPRPVLEEETVDAAVRFRQEVLRARTGARRPSDDLAVALFDDALSDAWCDRIIGAFEREGVAEHYAGNVGTAEGFAVKEEAKMTTEIDISHSPNEVWDDIDFVLLQALTAALPAYAIDNPGFAKAAQPLGDEGFRLKRYRAVEAGRPAEHHTWHADTATTAVSCRMVAVLFYLNTVRPRRGSLLLFPASFSYFHAAAPPVSEHKYVVSNFLTLCEGEASRPLAPLPLHRRHRLRHAWKGPVLSWAPPPRTASPAGDMPARGGATGGEGGVCGAPFLERVAAELEALQSPAECGTARLLVAGGAARDFDGLGSVLLGVAEAQAQAYYSRRTLLWGPAAAHPAFLREGACNAAVGFDCWFAPLGHCRWEHHVYREEARALASAPFADSARVALAHARRGGPALYSVPEHLLALLPHRVASDAAAAAECWAGAVVGRVLRLREDVQRSMRTAWESTVGEAIVRGVSGVHLRRGLCAFSSSLLGGAGDVANVMSEEHPTQRMYTNRRLLTVEELATALLESFRRDAASPQEGIEPTATVPGAVYFATDAEEAPVMAEQLRLALGPKARVLLLPEVLRLREGTHAHAFAPVCLAGACELPLPLDLSRKIRDQQSPSAAELERVRREALFDLFALSCCTAHAGSATSTFAVVGRLWAGMGRGVAVTSSAGWADAREAAAGHLATGFLHGMRKGIGRLIDGAERLLVVRSRLLDREVTAADPAVEFDSLRAIPIIPRLLFSDAASRWASYSTADLCECDARLDPESRGGAPAPRSPTRGCDAVVLLNEGAQAADGTRMNDQMSLECWRRGLMIPGRSAVAEYTSMTRASEAADIMRENRVIVLNRVAEKFLSYAAGYKAVRGVPLGSSHEGAGVKTIQLHFEGWRGVPHSYAATAHTFLAELATRPAVRLSWSDYPAPRAWAERGMDYRLPPGVEERPPSSVPEGALVLRIAWPPNLAPAIGAARTFVFLTAEHLSCPDASLKQQARAPWDPSVTVVTPSYFSLEGLAACGIPRTRIAVVRHGVQSAPLGDQEATWKARLGERNRRGWERRFVMLHVGSATPNKNIRMLLAAFEDTLVLWKRAINENNQTEFEGRPMLVLQGLDGLYQSSKAIQDALLRHELRAHHGESIRDHDGIDVHVVGDRLTVDLMARLYAAADTYVSASQAEAFQIPLIEAAAAGLPLIVPSGGAAEEVANFETTVFVASILRPRPNAEGFLVQPEQASLAKAMLRAVNDMDLRSKAQQRNPRWVASYFSHTNAADSLLGVLVDPRFGGKESDLEPPAFGNHSFVTLPRSTPPVQRIATTVDGSTGLATVE</sequence>
<feature type="region of interest" description="Disordered" evidence="1">
    <location>
        <begin position="352"/>
        <end position="394"/>
    </location>
</feature>
<dbReference type="Pfam" id="PF13692">
    <property type="entry name" value="Glyco_trans_1_4"/>
    <property type="match status" value="1"/>
</dbReference>
<reference evidence="3 4" key="1">
    <citation type="journal article" date="2024" name="Science">
        <title>Giant polyketide synthase enzymes in the biosynthesis of giant marine polyether toxins.</title>
        <authorList>
            <person name="Fallon T.R."/>
            <person name="Shende V.V."/>
            <person name="Wierzbicki I.H."/>
            <person name="Pendleton A.L."/>
            <person name="Watervoot N.F."/>
            <person name="Auber R.P."/>
            <person name="Gonzalez D.J."/>
            <person name="Wisecaver J.H."/>
            <person name="Moore B.S."/>
        </authorList>
    </citation>
    <scope>NUCLEOTIDE SEQUENCE [LARGE SCALE GENOMIC DNA]</scope>
    <source>
        <strain evidence="3 4">12B1</strain>
    </source>
</reference>
<dbReference type="Gene3D" id="3.40.50.2000">
    <property type="entry name" value="Glycogen Phosphorylase B"/>
    <property type="match status" value="1"/>
</dbReference>
<evidence type="ECO:0000313" key="4">
    <source>
        <dbReference type="Proteomes" id="UP001515480"/>
    </source>
</evidence>
<dbReference type="EMBL" id="JBGBPQ010000003">
    <property type="protein sequence ID" value="KAL1526233.1"/>
    <property type="molecule type" value="Genomic_DNA"/>
</dbReference>
<dbReference type="InterPro" id="IPR050194">
    <property type="entry name" value="Glycosyltransferase_grp1"/>
</dbReference>
<dbReference type="Proteomes" id="UP001515480">
    <property type="component" value="Unassembled WGS sequence"/>
</dbReference>
<evidence type="ECO:0000256" key="2">
    <source>
        <dbReference type="SAM" id="SignalP"/>
    </source>
</evidence>
<dbReference type="SUPFAM" id="SSF52540">
    <property type="entry name" value="P-loop containing nucleoside triphosphate hydrolases"/>
    <property type="match status" value="1"/>
</dbReference>
<dbReference type="InterPro" id="IPR027417">
    <property type="entry name" value="P-loop_NTPase"/>
</dbReference>
<proteinExistence type="predicted"/>
<gene>
    <name evidence="3" type="ORF">AB1Y20_014955</name>
</gene>
<dbReference type="PANTHER" id="PTHR45947">
    <property type="entry name" value="SULFOQUINOVOSYL TRANSFERASE SQD2"/>
    <property type="match status" value="1"/>
</dbReference>
<dbReference type="CDD" id="cd03801">
    <property type="entry name" value="GT4_PimA-like"/>
    <property type="match status" value="1"/>
</dbReference>
<dbReference type="Gene3D" id="3.40.50.300">
    <property type="entry name" value="P-loop containing nucleotide triphosphate hydrolases"/>
    <property type="match status" value="1"/>
</dbReference>
<comment type="caution">
    <text evidence="3">The sequence shown here is derived from an EMBL/GenBank/DDBJ whole genome shotgun (WGS) entry which is preliminary data.</text>
</comment>
<dbReference type="GO" id="GO:0016757">
    <property type="term" value="F:glycosyltransferase activity"/>
    <property type="evidence" value="ECO:0007669"/>
    <property type="project" value="TreeGrafter"/>
</dbReference>
<dbReference type="Gene3D" id="2.60.120.620">
    <property type="entry name" value="q2cbj1_9rhob like domain"/>
    <property type="match status" value="1"/>
</dbReference>
<evidence type="ECO:0000256" key="1">
    <source>
        <dbReference type="SAM" id="MobiDB-lite"/>
    </source>
</evidence>
<evidence type="ECO:0000313" key="3">
    <source>
        <dbReference type="EMBL" id="KAL1526233.1"/>
    </source>
</evidence>
<organism evidence="3 4">
    <name type="scientific">Prymnesium parvum</name>
    <name type="common">Toxic golden alga</name>
    <dbReference type="NCBI Taxonomy" id="97485"/>
    <lineage>
        <taxon>Eukaryota</taxon>
        <taxon>Haptista</taxon>
        <taxon>Haptophyta</taxon>
        <taxon>Prymnesiophyceae</taxon>
        <taxon>Prymnesiales</taxon>
        <taxon>Prymnesiaceae</taxon>
        <taxon>Prymnesium</taxon>
    </lineage>
</organism>
<keyword evidence="4" id="KW-1185">Reference proteome</keyword>
<dbReference type="PANTHER" id="PTHR45947:SF3">
    <property type="entry name" value="SULFOQUINOVOSYL TRANSFERASE SQD2"/>
    <property type="match status" value="1"/>
</dbReference>
<evidence type="ECO:0008006" key="5">
    <source>
        <dbReference type="Google" id="ProtNLM"/>
    </source>
</evidence>
<feature type="chain" id="PRO_5044303737" description="Glycosyl transferase family 1 domain-containing protein" evidence="2">
    <location>
        <begin position="18"/>
        <end position="1829"/>
    </location>
</feature>
<protein>
    <recommendedName>
        <fullName evidence="5">Glycosyl transferase family 1 domain-containing protein</fullName>
    </recommendedName>
</protein>
<feature type="compositionally biased region" description="Basic and acidic residues" evidence="1">
    <location>
        <begin position="362"/>
        <end position="371"/>
    </location>
</feature>
<feature type="signal peptide" evidence="2">
    <location>
        <begin position="1"/>
        <end position="17"/>
    </location>
</feature>
<accession>A0AB34JVQ1</accession>